<dbReference type="Proteomes" id="UP000318437">
    <property type="component" value="Unassembled WGS sequence"/>
</dbReference>
<keyword evidence="4" id="KW-1185">Reference proteome</keyword>
<dbReference type="AlphaFoldDB" id="A0A5C6D546"/>
<evidence type="ECO:0000313" key="3">
    <source>
        <dbReference type="EMBL" id="TWU30336.1"/>
    </source>
</evidence>
<evidence type="ECO:0000256" key="2">
    <source>
        <dbReference type="SAM" id="MobiDB-lite"/>
    </source>
</evidence>
<dbReference type="InterPro" id="IPR051829">
    <property type="entry name" value="Multiheme_Cytochr_ET"/>
</dbReference>
<feature type="region of interest" description="Disordered" evidence="2">
    <location>
        <begin position="91"/>
        <end position="111"/>
    </location>
</feature>
<dbReference type="SUPFAM" id="SSF48695">
    <property type="entry name" value="Multiheme cytochromes"/>
    <property type="match status" value="1"/>
</dbReference>
<name>A0A5C6D546_9BACT</name>
<proteinExistence type="predicted"/>
<dbReference type="InterPro" id="IPR036280">
    <property type="entry name" value="Multihaem_cyt_sf"/>
</dbReference>
<comment type="caution">
    <text evidence="3">The sequence shown here is derived from an EMBL/GenBank/DDBJ whole genome shotgun (WGS) entry which is preliminary data.</text>
</comment>
<evidence type="ECO:0000313" key="4">
    <source>
        <dbReference type="Proteomes" id="UP000318437"/>
    </source>
</evidence>
<dbReference type="EMBL" id="SJPS01000001">
    <property type="protein sequence ID" value="TWU30336.1"/>
    <property type="molecule type" value="Genomic_DNA"/>
</dbReference>
<sequence>MCYSSPLAIFSSNADSIAPSFGRMVADLVKMFESRLSGEDKLYKKRRSVFGLDRTGKVRWRQLVISLLGCYFGLLTTSALLFGQSPEDDQRVTVQSNRPSYRPPYRPSRRPRFPQNGSYVVIGYNDLGMHCMNQDFSQLCILPPYNNLHAQVIRRGREPTIVRSGVEVKYRITNNTTSAPKTNFWQYAPQLFGVNLTPDVGLTGNSLQGKMAPTGANDWAATGIPLTPITDNGVLNPYPLGEISVESEGKVLALTHAVVPVSWEISCNICHAPGLPGPMVDADILMKHDQKHNTQLFGGGAVLCASCHFDPALGTIGIPGVKSLSEAMHGSHASRMQPVFAMGLTNECYACHPGFQTNCQRDVHFAKGIYCTSCHGNMTAVADLNRIPWVDEPTCGSCHKSRQPEFDFEEPGKLFKDSHGHGGVHCAACHGSPHAIGPAVTPQDNLQAIELQGYSGTISKCTVCHTTPPSVHFEHHRHD</sequence>
<keyword evidence="1" id="KW-0732">Signal</keyword>
<evidence type="ECO:0000256" key="1">
    <source>
        <dbReference type="ARBA" id="ARBA00022729"/>
    </source>
</evidence>
<protein>
    <submittedName>
        <fullName evidence="3">Uncharacterized protein</fullName>
    </submittedName>
</protein>
<accession>A0A5C6D546</accession>
<organism evidence="3 4">
    <name type="scientific">Bythopirellula polymerisocia</name>
    <dbReference type="NCBI Taxonomy" id="2528003"/>
    <lineage>
        <taxon>Bacteria</taxon>
        <taxon>Pseudomonadati</taxon>
        <taxon>Planctomycetota</taxon>
        <taxon>Planctomycetia</taxon>
        <taxon>Pirellulales</taxon>
        <taxon>Lacipirellulaceae</taxon>
        <taxon>Bythopirellula</taxon>
    </lineage>
</organism>
<gene>
    <name evidence="3" type="ORF">Pla144_11220</name>
</gene>
<dbReference type="PANTHER" id="PTHR35038">
    <property type="entry name" value="DISSIMILATORY SULFITE REDUCTASE SIRA"/>
    <property type="match status" value="1"/>
</dbReference>
<reference evidence="3 4" key="1">
    <citation type="submission" date="2019-02" db="EMBL/GenBank/DDBJ databases">
        <title>Deep-cultivation of Planctomycetes and their phenomic and genomic characterization uncovers novel biology.</title>
        <authorList>
            <person name="Wiegand S."/>
            <person name="Jogler M."/>
            <person name="Boedeker C."/>
            <person name="Pinto D."/>
            <person name="Vollmers J."/>
            <person name="Rivas-Marin E."/>
            <person name="Kohn T."/>
            <person name="Peeters S.H."/>
            <person name="Heuer A."/>
            <person name="Rast P."/>
            <person name="Oberbeckmann S."/>
            <person name="Bunk B."/>
            <person name="Jeske O."/>
            <person name="Meyerdierks A."/>
            <person name="Storesund J.E."/>
            <person name="Kallscheuer N."/>
            <person name="Luecker S."/>
            <person name="Lage O.M."/>
            <person name="Pohl T."/>
            <person name="Merkel B.J."/>
            <person name="Hornburger P."/>
            <person name="Mueller R.-W."/>
            <person name="Bruemmer F."/>
            <person name="Labrenz M."/>
            <person name="Spormann A.M."/>
            <person name="Op Den Camp H."/>
            <person name="Overmann J."/>
            <person name="Amann R."/>
            <person name="Jetten M.S.M."/>
            <person name="Mascher T."/>
            <person name="Medema M.H."/>
            <person name="Devos D.P."/>
            <person name="Kaster A.-K."/>
            <person name="Ovreas L."/>
            <person name="Rohde M."/>
            <person name="Galperin M.Y."/>
            <person name="Jogler C."/>
        </authorList>
    </citation>
    <scope>NUCLEOTIDE SEQUENCE [LARGE SCALE GENOMIC DNA]</scope>
    <source>
        <strain evidence="3 4">Pla144</strain>
    </source>
</reference>